<accession>A0A4R1XTN6</accession>
<dbReference type="AlphaFoldDB" id="A0A4R1XTN6"/>
<dbReference type="OrthoDB" id="4827574at2"/>
<dbReference type="InterPro" id="IPR057154">
    <property type="entry name" value="DUF7832"/>
</dbReference>
<keyword evidence="3" id="KW-1185">Reference proteome</keyword>
<sequence>MAIDRMDWHSDSALEQGLNEESAATHIGMYLAWIIEHELVGEFHLEESAAALQQLKDRQISGRDFLIELCDEKFWEEDLNPEGLAFTQAYYENDADYFNDYIEVLAQDLPSLYHVENSWDNYECIAQRINQRYQDWKLKV</sequence>
<comment type="caution">
    <text evidence="2">The sequence shown here is derived from an EMBL/GenBank/DDBJ whole genome shotgun (WGS) entry which is preliminary data.</text>
</comment>
<feature type="domain" description="DUF7832" evidence="1">
    <location>
        <begin position="3"/>
        <end position="115"/>
    </location>
</feature>
<reference evidence="2 3" key="1">
    <citation type="submission" date="2019-03" db="EMBL/GenBank/DDBJ databases">
        <title>Genomic analyses of the natural microbiome of Caenorhabditis elegans.</title>
        <authorList>
            <person name="Samuel B."/>
        </authorList>
    </citation>
    <scope>NUCLEOTIDE SEQUENCE [LARGE SCALE GENOMIC DNA]</scope>
    <source>
        <strain evidence="2 3">JUb89</strain>
    </source>
</reference>
<gene>
    <name evidence="2" type="ORF">EC844_10958</name>
</gene>
<evidence type="ECO:0000313" key="2">
    <source>
        <dbReference type="EMBL" id="TCM67286.1"/>
    </source>
</evidence>
<evidence type="ECO:0000313" key="3">
    <source>
        <dbReference type="Proteomes" id="UP000294963"/>
    </source>
</evidence>
<dbReference type="Proteomes" id="UP000294963">
    <property type="component" value="Unassembled WGS sequence"/>
</dbReference>
<dbReference type="EMBL" id="SLVJ01000009">
    <property type="protein sequence ID" value="TCM67286.1"/>
    <property type="molecule type" value="Genomic_DNA"/>
</dbReference>
<proteinExistence type="predicted"/>
<protein>
    <recommendedName>
        <fullName evidence="1">DUF7832 domain-containing protein</fullName>
    </recommendedName>
</protein>
<dbReference type="Pfam" id="PF25191">
    <property type="entry name" value="DUF7832"/>
    <property type="match status" value="1"/>
</dbReference>
<evidence type="ECO:0000259" key="1">
    <source>
        <dbReference type="Pfam" id="PF25191"/>
    </source>
</evidence>
<name>A0A4R1XTN6_ACICA</name>
<organism evidence="2 3">
    <name type="scientific">Acinetobacter calcoaceticus</name>
    <dbReference type="NCBI Taxonomy" id="471"/>
    <lineage>
        <taxon>Bacteria</taxon>
        <taxon>Pseudomonadati</taxon>
        <taxon>Pseudomonadota</taxon>
        <taxon>Gammaproteobacteria</taxon>
        <taxon>Moraxellales</taxon>
        <taxon>Moraxellaceae</taxon>
        <taxon>Acinetobacter</taxon>
        <taxon>Acinetobacter calcoaceticus/baumannii complex</taxon>
    </lineage>
</organism>